<dbReference type="EMBL" id="JACHLJ010000004">
    <property type="protein sequence ID" value="MBB5772941.1"/>
    <property type="molecule type" value="Genomic_DNA"/>
</dbReference>
<comment type="caution">
    <text evidence="1">The sequence shown here is derived from an EMBL/GenBank/DDBJ whole genome shotgun (WGS) entry which is preliminary data.</text>
</comment>
<gene>
    <name evidence="1" type="ORF">HNP47_002961</name>
</gene>
<dbReference type="Proteomes" id="UP000556201">
    <property type="component" value="Unassembled WGS sequence"/>
</dbReference>
<name>A0A7W9FWV3_BREVE</name>
<proteinExistence type="predicted"/>
<reference evidence="1 2" key="1">
    <citation type="submission" date="2020-08" db="EMBL/GenBank/DDBJ databases">
        <title>Functional genomics of gut bacteria from endangered species of beetles.</title>
        <authorList>
            <person name="Carlos-Shanley C."/>
        </authorList>
    </citation>
    <scope>NUCLEOTIDE SEQUENCE [LARGE SCALE GENOMIC DNA]</scope>
    <source>
        <strain evidence="1 2">S00192</strain>
    </source>
</reference>
<sequence>MIALAMAAFIFAGSEVLLPGQADLPLMRGARLAPECAEVLPADREGPALTCIAVPMRRANDMVFAYSRQAQRQGWQDAGGAASALFLTRPATPERCAQRLTLIAFWDPARADPPAPNEDVFIGMAVESQNCKEAG</sequence>
<dbReference type="AlphaFoldDB" id="A0A7W9FWV3"/>
<accession>A0A7W9FWV3</accession>
<organism evidence="1 2">
    <name type="scientific">Brevundimonas vesicularis</name>
    <name type="common">Pseudomonas vesicularis</name>
    <dbReference type="NCBI Taxonomy" id="41276"/>
    <lineage>
        <taxon>Bacteria</taxon>
        <taxon>Pseudomonadati</taxon>
        <taxon>Pseudomonadota</taxon>
        <taxon>Alphaproteobacteria</taxon>
        <taxon>Caulobacterales</taxon>
        <taxon>Caulobacteraceae</taxon>
        <taxon>Brevundimonas</taxon>
    </lineage>
</organism>
<evidence type="ECO:0000313" key="2">
    <source>
        <dbReference type="Proteomes" id="UP000556201"/>
    </source>
</evidence>
<dbReference type="RefSeq" id="WP_184280128.1">
    <property type="nucleotide sequence ID" value="NZ_JACHLJ010000004.1"/>
</dbReference>
<protein>
    <submittedName>
        <fullName evidence="1">Uncharacterized protein</fullName>
    </submittedName>
</protein>
<evidence type="ECO:0000313" key="1">
    <source>
        <dbReference type="EMBL" id="MBB5772941.1"/>
    </source>
</evidence>